<dbReference type="Gene3D" id="1.25.40.10">
    <property type="entry name" value="Tetratricopeptide repeat domain"/>
    <property type="match status" value="1"/>
</dbReference>
<protein>
    <submittedName>
        <fullName evidence="2">Diguanylate cyclase (GGDEF)-like protein</fullName>
    </submittedName>
</protein>
<feature type="domain" description="GGDEF" evidence="1">
    <location>
        <begin position="388"/>
        <end position="522"/>
    </location>
</feature>
<dbReference type="PANTHER" id="PTHR45138">
    <property type="entry name" value="REGULATORY COMPONENTS OF SENSORY TRANSDUCTION SYSTEM"/>
    <property type="match status" value="1"/>
</dbReference>
<dbReference type="PANTHER" id="PTHR45138:SF9">
    <property type="entry name" value="DIGUANYLATE CYCLASE DGCM-RELATED"/>
    <property type="match status" value="1"/>
</dbReference>
<dbReference type="InterPro" id="IPR029787">
    <property type="entry name" value="Nucleotide_cyclase"/>
</dbReference>
<dbReference type="NCBIfam" id="TIGR00254">
    <property type="entry name" value="GGDEF"/>
    <property type="match status" value="1"/>
</dbReference>
<evidence type="ECO:0000313" key="2">
    <source>
        <dbReference type="EMBL" id="NYD23204.1"/>
    </source>
</evidence>
<dbReference type="SMART" id="SM00267">
    <property type="entry name" value="GGDEF"/>
    <property type="match status" value="1"/>
</dbReference>
<dbReference type="Pfam" id="PF00990">
    <property type="entry name" value="GGDEF"/>
    <property type="match status" value="1"/>
</dbReference>
<dbReference type="CDD" id="cd01949">
    <property type="entry name" value="GGDEF"/>
    <property type="match status" value="1"/>
</dbReference>
<reference evidence="2 3" key="1">
    <citation type="submission" date="2020-07" db="EMBL/GenBank/DDBJ databases">
        <title>Sequencing the genomes of 1000 actinobacteria strains.</title>
        <authorList>
            <person name="Klenk H.-P."/>
        </authorList>
    </citation>
    <scope>NUCLEOTIDE SEQUENCE [LARGE SCALE GENOMIC DNA]</scope>
    <source>
        <strain evidence="2 3">DSM 7487</strain>
    </source>
</reference>
<dbReference type="GO" id="GO:1902201">
    <property type="term" value="P:negative regulation of bacterial-type flagellum-dependent cell motility"/>
    <property type="evidence" value="ECO:0007669"/>
    <property type="project" value="TreeGrafter"/>
</dbReference>
<dbReference type="InterPro" id="IPR043128">
    <property type="entry name" value="Rev_trsase/Diguanyl_cyclase"/>
</dbReference>
<dbReference type="InterPro" id="IPR050469">
    <property type="entry name" value="Diguanylate_Cyclase"/>
</dbReference>
<dbReference type="AlphaFoldDB" id="A0A7Y9DME5"/>
<dbReference type="RefSeq" id="WP_179752746.1">
    <property type="nucleotide sequence ID" value="NZ_BAAAGN010000010.1"/>
</dbReference>
<sequence>MSVAGRVVLDPARELLRRDLAALDELIGADPQRAAESALALAERAVALGDADAAVLARVGQAEAVQRGGDSAGAAHLLTQLRAQHDELGPEAAVRVAWTLARVFTDLGDRPTALEHALDAAGGCGDDLPRRLRTRVFVKVADLLDELGAHEDSRAWYGRAEQLAVGDGQLHLLVVNNRAYCELERGDVEAARREMALLLELSDRYDRPLNANSLDTVARIHLLCGELVPAEAAARAAVETSAAMDAKNADDGPVCLLTLAVVLRVRGEAEAAARVLDEARAACAQEGFGTVRSQILAEQAEVFAALGDYRAAFETHKAFHAADRELLSEQREAQARARQAVFEIDVARQEAARYREEARRDPLTGLRNRLFVDERLPELLAESRRGGRVAGAVLLDLDHFKAVNDTYSHEAGDEVLRRLARILTDAVDGRPGPESFAARLGGEEFLLVVTGGHDGCAAELAERVRRTVEQADWSAVTPGRGITVSAGVATLATDGDKSSLLAVADERLYAAKAAGRNRVCAG</sequence>
<dbReference type="InterPro" id="IPR011990">
    <property type="entry name" value="TPR-like_helical_dom_sf"/>
</dbReference>
<proteinExistence type="predicted"/>
<dbReference type="Gene3D" id="3.30.70.270">
    <property type="match status" value="1"/>
</dbReference>
<dbReference type="PROSITE" id="PS50887">
    <property type="entry name" value="GGDEF"/>
    <property type="match status" value="1"/>
</dbReference>
<comment type="caution">
    <text evidence="2">The sequence shown here is derived from an EMBL/GenBank/DDBJ whole genome shotgun (WGS) entry which is preliminary data.</text>
</comment>
<keyword evidence="3" id="KW-1185">Reference proteome</keyword>
<dbReference type="GO" id="GO:0043709">
    <property type="term" value="P:cell adhesion involved in single-species biofilm formation"/>
    <property type="evidence" value="ECO:0007669"/>
    <property type="project" value="TreeGrafter"/>
</dbReference>
<dbReference type="SUPFAM" id="SSF48452">
    <property type="entry name" value="TPR-like"/>
    <property type="match status" value="1"/>
</dbReference>
<evidence type="ECO:0000313" key="3">
    <source>
        <dbReference type="Proteomes" id="UP000521922"/>
    </source>
</evidence>
<dbReference type="FunFam" id="3.30.70.270:FF:000001">
    <property type="entry name" value="Diguanylate cyclase domain protein"/>
    <property type="match status" value="1"/>
</dbReference>
<dbReference type="InterPro" id="IPR000160">
    <property type="entry name" value="GGDEF_dom"/>
</dbReference>
<gene>
    <name evidence="2" type="ORF">BJ968_002744</name>
</gene>
<dbReference type="Proteomes" id="UP000521922">
    <property type="component" value="Unassembled WGS sequence"/>
</dbReference>
<evidence type="ECO:0000259" key="1">
    <source>
        <dbReference type="PROSITE" id="PS50887"/>
    </source>
</evidence>
<organism evidence="2 3">
    <name type="scientific">Kineococcus aurantiacus</name>
    <dbReference type="NCBI Taxonomy" id="37633"/>
    <lineage>
        <taxon>Bacteria</taxon>
        <taxon>Bacillati</taxon>
        <taxon>Actinomycetota</taxon>
        <taxon>Actinomycetes</taxon>
        <taxon>Kineosporiales</taxon>
        <taxon>Kineosporiaceae</taxon>
        <taxon>Kineococcus</taxon>
    </lineage>
</organism>
<dbReference type="GO" id="GO:0052621">
    <property type="term" value="F:diguanylate cyclase activity"/>
    <property type="evidence" value="ECO:0007669"/>
    <property type="project" value="TreeGrafter"/>
</dbReference>
<name>A0A7Y9DME5_9ACTN</name>
<dbReference type="SUPFAM" id="SSF55073">
    <property type="entry name" value="Nucleotide cyclase"/>
    <property type="match status" value="1"/>
</dbReference>
<dbReference type="GO" id="GO:0005886">
    <property type="term" value="C:plasma membrane"/>
    <property type="evidence" value="ECO:0007669"/>
    <property type="project" value="TreeGrafter"/>
</dbReference>
<accession>A0A7Y9DME5</accession>
<dbReference type="EMBL" id="JACCBB010000001">
    <property type="protein sequence ID" value="NYD23204.1"/>
    <property type="molecule type" value="Genomic_DNA"/>
</dbReference>